<dbReference type="RefSeq" id="WP_190249154.1">
    <property type="nucleotide sequence ID" value="NZ_BMPI01000006.1"/>
</dbReference>
<dbReference type="InterPro" id="IPR050426">
    <property type="entry name" value="Glycosyltransferase_28"/>
</dbReference>
<feature type="domain" description="Erythromycin biosynthesis protein CIII-like C-terminal" evidence="1">
    <location>
        <begin position="220"/>
        <end position="348"/>
    </location>
</feature>
<dbReference type="CDD" id="cd03784">
    <property type="entry name" value="GT1_Gtf-like"/>
    <property type="match status" value="1"/>
</dbReference>
<proteinExistence type="predicted"/>
<comment type="caution">
    <text evidence="2">The sequence shown here is derived from an EMBL/GenBank/DDBJ whole genome shotgun (WGS) entry which is preliminary data.</text>
</comment>
<dbReference type="GO" id="GO:0008194">
    <property type="term" value="F:UDP-glycosyltransferase activity"/>
    <property type="evidence" value="ECO:0007669"/>
    <property type="project" value="InterPro"/>
</dbReference>
<name>A0A917WMZ4_9ACTN</name>
<dbReference type="InterPro" id="IPR002213">
    <property type="entry name" value="UDP_glucos_trans"/>
</dbReference>
<dbReference type="Gene3D" id="3.40.50.2000">
    <property type="entry name" value="Glycogen Phosphorylase B"/>
    <property type="match status" value="2"/>
</dbReference>
<reference evidence="2" key="2">
    <citation type="submission" date="2020-09" db="EMBL/GenBank/DDBJ databases">
        <authorList>
            <person name="Sun Q."/>
            <person name="Ohkuma M."/>
        </authorList>
    </citation>
    <scope>NUCLEOTIDE SEQUENCE</scope>
    <source>
        <strain evidence="2">JCM 19831</strain>
    </source>
</reference>
<dbReference type="AlphaFoldDB" id="A0A917WMZ4"/>
<evidence type="ECO:0000259" key="1">
    <source>
        <dbReference type="Pfam" id="PF06722"/>
    </source>
</evidence>
<reference evidence="2" key="1">
    <citation type="journal article" date="2014" name="Int. J. Syst. Evol. Microbiol.">
        <title>Complete genome sequence of Corynebacterium casei LMG S-19264T (=DSM 44701T), isolated from a smear-ripened cheese.</title>
        <authorList>
            <consortium name="US DOE Joint Genome Institute (JGI-PGF)"/>
            <person name="Walter F."/>
            <person name="Albersmeier A."/>
            <person name="Kalinowski J."/>
            <person name="Ruckert C."/>
        </authorList>
    </citation>
    <scope>NUCLEOTIDE SEQUENCE</scope>
    <source>
        <strain evidence="2">JCM 19831</strain>
    </source>
</reference>
<dbReference type="EMBL" id="BMPI01000006">
    <property type="protein sequence ID" value="GGM16189.1"/>
    <property type="molecule type" value="Genomic_DNA"/>
</dbReference>
<dbReference type="PANTHER" id="PTHR48050:SF13">
    <property type="entry name" value="STEROL 3-BETA-GLUCOSYLTRANSFERASE UGT80A2"/>
    <property type="match status" value="1"/>
</dbReference>
<accession>A0A917WMZ4</accession>
<dbReference type="SUPFAM" id="SSF53756">
    <property type="entry name" value="UDP-Glycosyltransferase/glycogen phosphorylase"/>
    <property type="match status" value="1"/>
</dbReference>
<dbReference type="Proteomes" id="UP000642070">
    <property type="component" value="Unassembled WGS sequence"/>
</dbReference>
<sequence>MHTLFVTVDAGGNLPPALGIAREIVRRGGTARFLGHEPQRAAIERAGLPFTAVRDGLAYDAAAPRSTLSGLRDLTAVFADRGIGADAIRLAGQEPTDVVIVDCLLLGALDTVRRAGLPTVSLVHTLFGFFEGEARGPVGAILRLRGIRMRPILHAPELSLVTVRADFEPPRRAPFPASVRHVGPVWQDPPRAAEPAPGRPRVLVSLSTTRFPGQDRALQRILDAVGGLDLDAVVTTGPSIDPATLRAPANATVHRHLDHAEVMPSASLVIGHGGHSTTARALAYGIPLLVLPMHPLMDQTAIGRALERHGAGRMLPRTAGVETIRAAVTDLLADGPHRGAAARLGADIRLADGAATAVDLLETTHQPISRPPRGAGGR</sequence>
<dbReference type="GO" id="GO:0017000">
    <property type="term" value="P:antibiotic biosynthetic process"/>
    <property type="evidence" value="ECO:0007669"/>
    <property type="project" value="UniProtKB-ARBA"/>
</dbReference>
<evidence type="ECO:0000313" key="2">
    <source>
        <dbReference type="EMBL" id="GGM16189.1"/>
    </source>
</evidence>
<evidence type="ECO:0000313" key="3">
    <source>
        <dbReference type="Proteomes" id="UP000642070"/>
    </source>
</evidence>
<protein>
    <recommendedName>
        <fullName evidence="1">Erythromycin biosynthesis protein CIII-like C-terminal domain-containing protein</fullName>
    </recommendedName>
</protein>
<keyword evidence="3" id="KW-1185">Reference proteome</keyword>
<gene>
    <name evidence="2" type="ORF">GCM10007977_016830</name>
</gene>
<dbReference type="GO" id="GO:0016758">
    <property type="term" value="F:hexosyltransferase activity"/>
    <property type="evidence" value="ECO:0007669"/>
    <property type="project" value="UniProtKB-ARBA"/>
</dbReference>
<organism evidence="2 3">
    <name type="scientific">Dactylosporangium sucinum</name>
    <dbReference type="NCBI Taxonomy" id="1424081"/>
    <lineage>
        <taxon>Bacteria</taxon>
        <taxon>Bacillati</taxon>
        <taxon>Actinomycetota</taxon>
        <taxon>Actinomycetes</taxon>
        <taxon>Micromonosporales</taxon>
        <taxon>Micromonosporaceae</taxon>
        <taxon>Dactylosporangium</taxon>
    </lineage>
</organism>
<dbReference type="PANTHER" id="PTHR48050">
    <property type="entry name" value="STEROL 3-BETA-GLUCOSYLTRANSFERASE"/>
    <property type="match status" value="1"/>
</dbReference>
<dbReference type="InterPro" id="IPR010610">
    <property type="entry name" value="EryCIII-like_C"/>
</dbReference>
<dbReference type="Pfam" id="PF06722">
    <property type="entry name" value="EryCIII-like_C"/>
    <property type="match status" value="1"/>
</dbReference>